<dbReference type="STRING" id="405564.SAMN04487905_10657"/>
<keyword evidence="2" id="KW-1185">Reference proteome</keyword>
<organism evidence="1 2">
    <name type="scientific">Actinopolyspora xinjiangensis</name>
    <dbReference type="NCBI Taxonomy" id="405564"/>
    <lineage>
        <taxon>Bacteria</taxon>
        <taxon>Bacillati</taxon>
        <taxon>Actinomycetota</taxon>
        <taxon>Actinomycetes</taxon>
        <taxon>Actinopolysporales</taxon>
        <taxon>Actinopolysporaceae</taxon>
        <taxon>Actinopolyspora</taxon>
    </lineage>
</organism>
<sequence>MSLTGSTELDALLPEATQLVGAIHEYEPEQVHSILARHTTPDELRALVVLLAGMVPDDQTPGELLGWVANPPEYTRLRSEGVSAYAAGALAGREEAAA</sequence>
<evidence type="ECO:0000313" key="2">
    <source>
        <dbReference type="Proteomes" id="UP000199497"/>
    </source>
</evidence>
<evidence type="ECO:0000313" key="1">
    <source>
        <dbReference type="EMBL" id="SDP61314.1"/>
    </source>
</evidence>
<protein>
    <submittedName>
        <fullName evidence="1">Uncharacterized protein</fullName>
    </submittedName>
</protein>
<reference evidence="2" key="1">
    <citation type="submission" date="2016-10" db="EMBL/GenBank/DDBJ databases">
        <authorList>
            <person name="Varghese N."/>
            <person name="Submissions S."/>
        </authorList>
    </citation>
    <scope>NUCLEOTIDE SEQUENCE [LARGE SCALE GENOMIC DNA]</scope>
    <source>
        <strain evidence="2">DSM 46732</strain>
    </source>
</reference>
<name>A0A1H0U559_9ACTN</name>
<gene>
    <name evidence="1" type="ORF">SAMN04487905_10657</name>
</gene>
<dbReference type="EMBL" id="FNJR01000006">
    <property type="protein sequence ID" value="SDP61314.1"/>
    <property type="molecule type" value="Genomic_DNA"/>
</dbReference>
<accession>A0A1H0U559</accession>
<dbReference type="RefSeq" id="WP_170837430.1">
    <property type="nucleotide sequence ID" value="NZ_FNJR01000006.1"/>
</dbReference>
<dbReference type="AlphaFoldDB" id="A0A1H0U559"/>
<proteinExistence type="predicted"/>
<dbReference type="Proteomes" id="UP000199497">
    <property type="component" value="Unassembled WGS sequence"/>
</dbReference>